<dbReference type="InterPro" id="IPR012678">
    <property type="entry name" value="Ribosomal_uL23/eL15/eS24_sf"/>
</dbReference>
<dbReference type="GO" id="GO:0003735">
    <property type="term" value="F:structural constituent of ribosome"/>
    <property type="evidence" value="ECO:0007669"/>
    <property type="project" value="InterPro"/>
</dbReference>
<dbReference type="Proteomes" id="UP000326757">
    <property type="component" value="Unassembled WGS sequence"/>
</dbReference>
<keyword evidence="9" id="KW-1185">Reference proteome</keyword>
<dbReference type="InterPro" id="IPR013025">
    <property type="entry name" value="Ribosomal_uL23-like"/>
</dbReference>
<evidence type="ECO:0000256" key="1">
    <source>
        <dbReference type="ARBA" id="ARBA00004173"/>
    </source>
</evidence>
<dbReference type="AlphaFoldDB" id="A0A5N6K6T8"/>
<evidence type="ECO:0000256" key="4">
    <source>
        <dbReference type="ARBA" id="ARBA00023128"/>
    </source>
</evidence>
<evidence type="ECO:0000313" key="8">
    <source>
        <dbReference type="EMBL" id="KAB8298239.1"/>
    </source>
</evidence>
<comment type="function">
    <text evidence="6">Component of the mitochondrial ribosome (mitoribosome), a dedicated translation machinery responsible for the synthesis of mitochondrial genome-encoded proteins, including at least some of the essential transmembrane subunits of the mitochondrial respiratory chain. The mitoribosomes are attached to the mitochondrial inner membrane and translation products are cotranslationally integrated into the membrane.</text>
</comment>
<reference evidence="8 9" key="1">
    <citation type="submission" date="2019-06" db="EMBL/GenBank/DDBJ databases">
        <title>Genome Sequence of the Brown Rot Fungal Pathogen Monilinia laxa.</title>
        <authorList>
            <person name="De Miccolis Angelini R.M."/>
            <person name="Landi L."/>
            <person name="Abate D."/>
            <person name="Pollastro S."/>
            <person name="Romanazzi G."/>
            <person name="Faretra F."/>
        </authorList>
    </citation>
    <scope>NUCLEOTIDE SEQUENCE [LARGE SCALE GENOMIC DNA]</scope>
    <source>
        <strain evidence="8 9">Mlax316</strain>
    </source>
</reference>
<evidence type="ECO:0000256" key="2">
    <source>
        <dbReference type="ARBA" id="ARBA00006700"/>
    </source>
</evidence>
<dbReference type="OrthoDB" id="275582at2759"/>
<dbReference type="EMBL" id="VIGI01000007">
    <property type="protein sequence ID" value="KAB8298239.1"/>
    <property type="molecule type" value="Genomic_DNA"/>
</dbReference>
<evidence type="ECO:0000256" key="3">
    <source>
        <dbReference type="ARBA" id="ARBA00022980"/>
    </source>
</evidence>
<dbReference type="InterPro" id="IPR012677">
    <property type="entry name" value="Nucleotide-bd_a/b_plait_sf"/>
</dbReference>
<dbReference type="Gene3D" id="3.30.70.330">
    <property type="match status" value="1"/>
</dbReference>
<dbReference type="PANTHER" id="PTHR12059">
    <property type="entry name" value="RIBOSOMAL PROTEIN L23-RELATED"/>
    <property type="match status" value="1"/>
</dbReference>
<accession>A0A5N6K6T8</accession>
<keyword evidence="5" id="KW-0687">Ribonucleoprotein</keyword>
<proteinExistence type="inferred from homology"/>
<name>A0A5N6K6T8_MONLA</name>
<organism evidence="8 9">
    <name type="scientific">Monilinia laxa</name>
    <name type="common">Brown rot fungus</name>
    <name type="synonym">Sclerotinia laxa</name>
    <dbReference type="NCBI Taxonomy" id="61186"/>
    <lineage>
        <taxon>Eukaryota</taxon>
        <taxon>Fungi</taxon>
        <taxon>Dikarya</taxon>
        <taxon>Ascomycota</taxon>
        <taxon>Pezizomycotina</taxon>
        <taxon>Leotiomycetes</taxon>
        <taxon>Helotiales</taxon>
        <taxon>Sclerotiniaceae</taxon>
        <taxon>Monilinia</taxon>
    </lineage>
</organism>
<comment type="subcellular location">
    <subcellularLocation>
        <location evidence="1">Mitochondrion</location>
    </subcellularLocation>
</comment>
<comment type="caution">
    <text evidence="8">The sequence shown here is derived from an EMBL/GenBank/DDBJ whole genome shotgun (WGS) entry which is preliminary data.</text>
</comment>
<comment type="similarity">
    <text evidence="2">Belongs to the universal ribosomal protein uL23 family.</text>
</comment>
<evidence type="ECO:0000256" key="7">
    <source>
        <dbReference type="ARBA" id="ARBA00039977"/>
    </source>
</evidence>
<gene>
    <name evidence="8" type="ORF">EYC80_001974</name>
</gene>
<protein>
    <recommendedName>
        <fullName evidence="7">Large ribosomal subunit protein uL23m</fullName>
    </recommendedName>
</protein>
<dbReference type="PANTHER" id="PTHR12059:SF5">
    <property type="entry name" value="LARGE RIBOSOMAL SUBUNIT PROTEIN UL23M"/>
    <property type="match status" value="1"/>
</dbReference>
<dbReference type="GO" id="GO:0032543">
    <property type="term" value="P:mitochondrial translation"/>
    <property type="evidence" value="ECO:0007669"/>
    <property type="project" value="TreeGrafter"/>
</dbReference>
<keyword evidence="3" id="KW-0689">Ribosomal protein</keyword>
<dbReference type="SUPFAM" id="SSF54189">
    <property type="entry name" value="Ribosomal proteins S24e, L23 and L15e"/>
    <property type="match status" value="1"/>
</dbReference>
<keyword evidence="4" id="KW-0496">Mitochondrion</keyword>
<dbReference type="GO" id="GO:0005762">
    <property type="term" value="C:mitochondrial large ribosomal subunit"/>
    <property type="evidence" value="ECO:0007669"/>
    <property type="project" value="TreeGrafter"/>
</dbReference>
<sequence>MAAPLAAVSRAPKMGRKEIFLPNFTITLLRTPNLPPSFASFIVPLNLNKLDLRDYLWNAYGIEVRGVRSYIQAQKLREGKPGQKVPTPRKWFRPRSIKRMTVEMERPFVWPEEPTDFSDWDQEGSKKRKEFEQELQEGMYPDAKQKPSKERLSIAEQARAILQGKKVWKPTLDTWVNVGEEVEVEKDVKVPRVRPEHYLYINPSIPLPTSISPSTSGFDFQTLNYIQHFCARSAVIFLVTNIIQTIEPGS</sequence>
<evidence type="ECO:0000256" key="6">
    <source>
        <dbReference type="ARBA" id="ARBA00037226"/>
    </source>
</evidence>
<evidence type="ECO:0000313" key="9">
    <source>
        <dbReference type="Proteomes" id="UP000326757"/>
    </source>
</evidence>
<evidence type="ECO:0000256" key="5">
    <source>
        <dbReference type="ARBA" id="ARBA00023274"/>
    </source>
</evidence>
<dbReference type="FunFam" id="3.30.70.330:FF:000687">
    <property type="entry name" value="54S ribosomal protein L23, mitochondrial"/>
    <property type="match status" value="1"/>
</dbReference>
<dbReference type="Pfam" id="PF00276">
    <property type="entry name" value="Ribosomal_L23"/>
    <property type="match status" value="1"/>
</dbReference>